<evidence type="ECO:0000256" key="3">
    <source>
        <dbReference type="ARBA" id="ARBA00022692"/>
    </source>
</evidence>
<dbReference type="PANTHER" id="PTHR33406:SF13">
    <property type="entry name" value="MEMBRANE PROTEIN YDFJ"/>
    <property type="match status" value="1"/>
</dbReference>
<dbReference type="Pfam" id="PF03176">
    <property type="entry name" value="MMPL"/>
    <property type="match status" value="2"/>
</dbReference>
<feature type="transmembrane region" description="Helical" evidence="7">
    <location>
        <begin position="571"/>
        <end position="592"/>
    </location>
</feature>
<dbReference type="InterPro" id="IPR004869">
    <property type="entry name" value="MMPL_dom"/>
</dbReference>
<keyword evidence="5 7" id="KW-0472">Membrane</keyword>
<feature type="transmembrane region" description="Helical" evidence="7">
    <location>
        <begin position="200"/>
        <end position="220"/>
    </location>
</feature>
<feature type="transmembrane region" description="Helical" evidence="7">
    <location>
        <begin position="174"/>
        <end position="193"/>
    </location>
</feature>
<feature type="coiled-coil region" evidence="6">
    <location>
        <begin position="471"/>
        <end position="498"/>
    </location>
</feature>
<dbReference type="SUPFAM" id="SSF82866">
    <property type="entry name" value="Multidrug efflux transporter AcrB transmembrane domain"/>
    <property type="match status" value="2"/>
</dbReference>
<dbReference type="EMBL" id="LGSS01000010">
    <property type="protein sequence ID" value="KNF07966.1"/>
    <property type="molecule type" value="Genomic_DNA"/>
</dbReference>
<evidence type="ECO:0000259" key="8">
    <source>
        <dbReference type="Pfam" id="PF03176"/>
    </source>
</evidence>
<dbReference type="RefSeq" id="WP_050355618.1">
    <property type="nucleotide sequence ID" value="NZ_LGSS01000010.1"/>
</dbReference>
<keyword evidence="4 7" id="KW-1133">Transmembrane helix</keyword>
<sequence length="691" mass="76411">MKGLSSFIAHHRKTVLVIALLLIIPSIFGMIKTDINYDLLTYLPDNLDSVKGQDIVDEVFGKAATGMLVVEGMDSRDVEKVKEKVEKVEGVKQVTWITDITDLSIPKEILPKDIKDIFYRENSTLLMIDFNGSGSSEETEKAIDGIRSVVNKQCFLSGVSTILKDMKYLVIKETPLYVIIATILSALVLGLTVESTVVPFIFLSSIGLAILYNFGTNIFLGEISYITKSLAAALQLGVTMDFSIFLLHRYEEELRYTSDKEEAMSHAITKTMGSITGSSLTTIAGFLALVTMKLGLGKDLGIVMAKGVLLGVICTVTILPALILTFDKYIHKYTHKTVLPEFERIPNFITKHSKLLVVIALVLFVPFFYGQSKLQVYYNVDQSLPKDLDSIVALNKLKTEYNMTTTHMIVVDGKVQSHEMNNMISKIEKVDGINQVLTYDKFVGPMVPREMIPDSIKETFEKDGYKMLLVNSEYKAATKEQNQQIDKLNKIIKSYDKNAKITGEGALTKDLVEIADVDFKNVNVTSTIAVFVIIMIVFRSISIPVILVSAIELAIFINMGISYFMGATVPFIASIVIGTIQLGATVDYAILLTTRFKEEMASGLDKYEAMKISIKESSKSIITSAFALFASTVGISLVAQIKMVGSITMMISRGAIISMFVIIFILPSILLLTEGIVAKTTIGWRKKSEAK</sequence>
<comment type="subcellular location">
    <subcellularLocation>
        <location evidence="1">Cell membrane</location>
        <topology evidence="1">Multi-pass membrane protein</topology>
    </subcellularLocation>
</comment>
<evidence type="ECO:0000313" key="9">
    <source>
        <dbReference type="EMBL" id="KNF07966.1"/>
    </source>
</evidence>
<dbReference type="STRING" id="1503.CLPU_10c00200"/>
<dbReference type="AlphaFoldDB" id="A0A0L0W957"/>
<feature type="transmembrane region" description="Helical" evidence="7">
    <location>
        <begin position="302"/>
        <end position="326"/>
    </location>
</feature>
<dbReference type="PATRIC" id="fig|1503.3.peg.19"/>
<protein>
    <submittedName>
        <fullName evidence="9">Putative exporter of the RND superfamily</fullName>
    </submittedName>
</protein>
<accession>A0A0L0W957</accession>
<feature type="transmembrane region" description="Helical" evidence="7">
    <location>
        <begin position="267"/>
        <end position="290"/>
    </location>
</feature>
<evidence type="ECO:0000256" key="7">
    <source>
        <dbReference type="SAM" id="Phobius"/>
    </source>
</evidence>
<feature type="transmembrane region" description="Helical" evidence="7">
    <location>
        <begin position="655"/>
        <end position="677"/>
    </location>
</feature>
<comment type="caution">
    <text evidence="9">The sequence shown here is derived from an EMBL/GenBank/DDBJ whole genome shotgun (WGS) entry which is preliminary data.</text>
</comment>
<feature type="domain" description="Membrane transport protein MMPL" evidence="8">
    <location>
        <begin position="114"/>
        <end position="326"/>
    </location>
</feature>
<keyword evidence="6" id="KW-0175">Coiled coil</keyword>
<evidence type="ECO:0000313" key="10">
    <source>
        <dbReference type="Proteomes" id="UP000037267"/>
    </source>
</evidence>
<evidence type="ECO:0000256" key="2">
    <source>
        <dbReference type="ARBA" id="ARBA00022475"/>
    </source>
</evidence>
<proteinExistence type="predicted"/>
<evidence type="ECO:0000256" key="6">
    <source>
        <dbReference type="SAM" id="Coils"/>
    </source>
</evidence>
<dbReference type="Gene3D" id="1.20.1640.10">
    <property type="entry name" value="Multidrug efflux transporter AcrB transmembrane domain"/>
    <property type="match status" value="2"/>
</dbReference>
<dbReference type="PANTHER" id="PTHR33406">
    <property type="entry name" value="MEMBRANE PROTEIN MJ1562-RELATED"/>
    <property type="match status" value="1"/>
</dbReference>
<dbReference type="GO" id="GO:0005886">
    <property type="term" value="C:plasma membrane"/>
    <property type="evidence" value="ECO:0007669"/>
    <property type="project" value="UniProtKB-SubCell"/>
</dbReference>
<keyword evidence="2" id="KW-1003">Cell membrane</keyword>
<keyword evidence="10" id="KW-1185">Reference proteome</keyword>
<gene>
    <name evidence="9" type="ORF">CLPU_10c00200</name>
</gene>
<feature type="transmembrane region" description="Helical" evidence="7">
    <location>
        <begin position="620"/>
        <end position="643"/>
    </location>
</feature>
<organism evidence="9 10">
    <name type="scientific">Gottschalkia purinilytica</name>
    <name type="common">Clostridium purinilyticum</name>
    <dbReference type="NCBI Taxonomy" id="1503"/>
    <lineage>
        <taxon>Bacteria</taxon>
        <taxon>Bacillati</taxon>
        <taxon>Bacillota</taxon>
        <taxon>Tissierellia</taxon>
        <taxon>Tissierellales</taxon>
        <taxon>Gottschalkiaceae</taxon>
        <taxon>Gottschalkia</taxon>
    </lineage>
</organism>
<name>A0A0L0W957_GOTPU</name>
<evidence type="ECO:0000256" key="1">
    <source>
        <dbReference type="ARBA" id="ARBA00004651"/>
    </source>
</evidence>
<evidence type="ECO:0000256" key="4">
    <source>
        <dbReference type="ARBA" id="ARBA00022989"/>
    </source>
</evidence>
<evidence type="ECO:0000256" key="5">
    <source>
        <dbReference type="ARBA" id="ARBA00023136"/>
    </source>
</evidence>
<dbReference type="InterPro" id="IPR050545">
    <property type="entry name" value="Mycobact_MmpL"/>
</dbReference>
<dbReference type="OrthoDB" id="9782006at2"/>
<dbReference type="Proteomes" id="UP000037267">
    <property type="component" value="Unassembled WGS sequence"/>
</dbReference>
<reference evidence="10" key="1">
    <citation type="submission" date="2015-07" db="EMBL/GenBank/DDBJ databases">
        <title>Draft genome sequence of the purine-degrading Gottschalkia purinilyticum DSM 1384 (formerly Clostridium purinilyticum).</title>
        <authorList>
            <person name="Poehlein A."/>
            <person name="Schiel-Bengelsdorf B."/>
            <person name="Bengelsdorf F.R."/>
            <person name="Daniel R."/>
            <person name="Duerre P."/>
        </authorList>
    </citation>
    <scope>NUCLEOTIDE SEQUENCE [LARGE SCALE GENOMIC DNA]</scope>
    <source>
        <strain evidence="10">DSM 1384</strain>
    </source>
</reference>
<keyword evidence="3 7" id="KW-0812">Transmembrane</keyword>
<feature type="domain" description="Membrane transport protein MMPL" evidence="8">
    <location>
        <begin position="384"/>
        <end position="673"/>
    </location>
</feature>